<proteinExistence type="predicted"/>
<name>A0A6C0BLI6_9ZZZZ</name>
<dbReference type="AlphaFoldDB" id="A0A6C0BLI6"/>
<organism evidence="1">
    <name type="scientific">viral metagenome</name>
    <dbReference type="NCBI Taxonomy" id="1070528"/>
    <lineage>
        <taxon>unclassified sequences</taxon>
        <taxon>metagenomes</taxon>
        <taxon>organismal metagenomes</taxon>
    </lineage>
</organism>
<protein>
    <submittedName>
        <fullName evidence="1">Uncharacterized protein</fullName>
    </submittedName>
</protein>
<dbReference type="EMBL" id="MN739193">
    <property type="protein sequence ID" value="QHS92900.1"/>
    <property type="molecule type" value="Genomic_DNA"/>
</dbReference>
<evidence type="ECO:0000313" key="1">
    <source>
        <dbReference type="EMBL" id="QHS92900.1"/>
    </source>
</evidence>
<reference evidence="1" key="1">
    <citation type="journal article" date="2020" name="Nature">
        <title>Giant virus diversity and host interactions through global metagenomics.</title>
        <authorList>
            <person name="Schulz F."/>
            <person name="Roux S."/>
            <person name="Paez-Espino D."/>
            <person name="Jungbluth S."/>
            <person name="Walsh D.A."/>
            <person name="Denef V.J."/>
            <person name="McMahon K.D."/>
            <person name="Konstantinidis K.T."/>
            <person name="Eloe-Fadrosh E.A."/>
            <person name="Kyrpides N.C."/>
            <person name="Woyke T."/>
        </authorList>
    </citation>
    <scope>NUCLEOTIDE SEQUENCE</scope>
    <source>
        <strain evidence="1">GVMAG-M-3300017651-5</strain>
    </source>
</reference>
<sequence length="315" mass="35908">MSFATNTVTVNASSSSEDILKTLANEYPYINLGRELIIARLHHLIVKLSPDIINIHNAFKAVGCNPLIDFYDSKMSAELGEEGTCEKKYDMIVRSLQLSYMTIQSLDIRDDSMSYPDYYECEHGDMCFVDITLDDVEVSAQDLHTLWHLLTVTPGEVYDSENKFITESVVGALSLDDLLQNIETIEKLRSYPGAIDRVLKHCGDMRNVLNDVVYRYQIMYSPLTSIPNLWTNKISLYSNRTIRIDYRDDDSVDLILHVMNTVLDREYTTEVQMGQSFTGCYFSLGVNNIEMAKSTIAEMNMMRNLSLLSSLSFKN</sequence>
<accession>A0A6C0BLI6</accession>